<dbReference type="EMBL" id="NMPM01000083">
    <property type="protein sequence ID" value="PAV25030.1"/>
    <property type="molecule type" value="Genomic_DNA"/>
</dbReference>
<accession>A0A2A2I1R5</accession>
<dbReference type="Proteomes" id="UP000218332">
    <property type="component" value="Unassembled WGS sequence"/>
</dbReference>
<organism evidence="1 2">
    <name type="scientific">Tamilnaduibacter salinus</name>
    <dbReference type="NCBI Taxonomy" id="1484056"/>
    <lineage>
        <taxon>Bacteria</taxon>
        <taxon>Pseudomonadati</taxon>
        <taxon>Pseudomonadota</taxon>
        <taxon>Gammaproteobacteria</taxon>
        <taxon>Pseudomonadales</taxon>
        <taxon>Marinobacteraceae</taxon>
        <taxon>Tamilnaduibacter</taxon>
    </lineage>
</organism>
<protein>
    <submittedName>
        <fullName evidence="1">Plasmid maintenance system killer</fullName>
    </submittedName>
</protein>
<evidence type="ECO:0000313" key="2">
    <source>
        <dbReference type="Proteomes" id="UP000218332"/>
    </source>
</evidence>
<gene>
    <name evidence="1" type="ORF">CF392_13070</name>
</gene>
<dbReference type="SUPFAM" id="SSF143011">
    <property type="entry name" value="RelE-like"/>
    <property type="match status" value="1"/>
</dbReference>
<evidence type="ECO:0000313" key="1">
    <source>
        <dbReference type="EMBL" id="PAV25030.1"/>
    </source>
</evidence>
<dbReference type="PANTHER" id="PTHR40266">
    <property type="entry name" value="TOXIN HIGB-1"/>
    <property type="match status" value="1"/>
</dbReference>
<proteinExistence type="predicted"/>
<dbReference type="InterPro" id="IPR007711">
    <property type="entry name" value="HigB-1"/>
</dbReference>
<keyword evidence="2" id="KW-1185">Reference proteome</keyword>
<sequence>MIKTFRDKRTQELFARGTAKRFPADVSRRASRKLEYVHLAKQVDDLKVPPGNRLHALSGDRGGQYAISINGQWRICFRFEDGDAFDVEVCDYH</sequence>
<dbReference type="PANTHER" id="PTHR40266:SF2">
    <property type="entry name" value="TOXIN HIGB-1"/>
    <property type="match status" value="1"/>
</dbReference>
<dbReference type="AlphaFoldDB" id="A0A2A2I1R5"/>
<dbReference type="Gene3D" id="3.30.2310.20">
    <property type="entry name" value="RelE-like"/>
    <property type="match status" value="1"/>
</dbReference>
<dbReference type="RefSeq" id="WP_095611899.1">
    <property type="nucleotide sequence ID" value="NZ_NMPM01000083.1"/>
</dbReference>
<dbReference type="Pfam" id="PF05015">
    <property type="entry name" value="HigB-like_toxin"/>
    <property type="match status" value="1"/>
</dbReference>
<name>A0A2A2I1R5_9GAMM</name>
<comment type="caution">
    <text evidence="1">The sequence shown here is derived from an EMBL/GenBank/DDBJ whole genome shotgun (WGS) entry which is preliminary data.</text>
</comment>
<dbReference type="InterPro" id="IPR035093">
    <property type="entry name" value="RelE/ParE_toxin_dom_sf"/>
</dbReference>
<reference evidence="1 2" key="1">
    <citation type="submission" date="2017-07" db="EMBL/GenBank/DDBJ databases">
        <title>Tamlnaduibacter salinus (Mi-7) genome sequencing.</title>
        <authorList>
            <person name="Verma A."/>
            <person name="Krishnamurthi S."/>
        </authorList>
    </citation>
    <scope>NUCLEOTIDE SEQUENCE [LARGE SCALE GENOMIC DNA]</scope>
    <source>
        <strain evidence="1 2">Mi-7</strain>
    </source>
</reference>